<sequence>MFVGVVTQLDTQQFWGRDTVRAVDIPGWFVWLALGLAILQALGLVPVIRRLRESDSSVRFQARLDLVDVVASLLLFGGLVLSLAVAESWFWLTCASFALMAAVYAVKGVHWLRARQRHTA</sequence>
<organism evidence="2 3">
    <name type="scientific">Streptomyces graminofaciens</name>
    <dbReference type="NCBI Taxonomy" id="68212"/>
    <lineage>
        <taxon>Bacteria</taxon>
        <taxon>Bacillati</taxon>
        <taxon>Actinomycetota</taxon>
        <taxon>Actinomycetes</taxon>
        <taxon>Kitasatosporales</taxon>
        <taxon>Streptomycetaceae</taxon>
        <taxon>Streptomyces</taxon>
    </lineage>
</organism>
<dbReference type="EMBL" id="AP018448">
    <property type="protein sequence ID" value="BBC35425.1"/>
    <property type="molecule type" value="Genomic_DNA"/>
</dbReference>
<reference evidence="2 3" key="1">
    <citation type="journal article" date="2010" name="ChemBioChem">
        <title>Cloning and characterization of the biosynthetic gene cluster of 16-membered macrolide antibiotic FD-891: involvement of a dual functional cytochrome P450 monooxygenase catalyzing epoxidation and hydroxylation.</title>
        <authorList>
            <person name="Kudo F."/>
            <person name="Motegi A."/>
            <person name="Mizoue K."/>
            <person name="Eguchi T."/>
        </authorList>
    </citation>
    <scope>NUCLEOTIDE SEQUENCE [LARGE SCALE GENOMIC DNA]</scope>
    <source>
        <strain evidence="2 3">A-8890</strain>
    </source>
</reference>
<keyword evidence="1" id="KW-0812">Transmembrane</keyword>
<dbReference type="Proteomes" id="UP001321542">
    <property type="component" value="Chromosome"/>
</dbReference>
<evidence type="ECO:0000313" key="2">
    <source>
        <dbReference type="EMBL" id="BBC35425.1"/>
    </source>
</evidence>
<evidence type="ECO:0008006" key="4">
    <source>
        <dbReference type="Google" id="ProtNLM"/>
    </source>
</evidence>
<proteinExistence type="predicted"/>
<evidence type="ECO:0000256" key="1">
    <source>
        <dbReference type="SAM" id="Phobius"/>
    </source>
</evidence>
<reference evidence="2 3" key="2">
    <citation type="journal article" date="2023" name="ChemBioChem">
        <title>Acyltransferase Domain Exchange between Two Independent Type I Polyketide Synthases in the Same Producer Strain of Macrolide Antibiotics.</title>
        <authorList>
            <person name="Kudo F."/>
            <person name="Kishikawa K."/>
            <person name="Tsuboi K."/>
            <person name="Kido T."/>
            <person name="Usui T."/>
            <person name="Hashimoto J."/>
            <person name="Shin-Ya K."/>
            <person name="Miyanaga A."/>
            <person name="Eguchi T."/>
        </authorList>
    </citation>
    <scope>NUCLEOTIDE SEQUENCE [LARGE SCALE GENOMIC DNA]</scope>
    <source>
        <strain evidence="2 3">A-8890</strain>
    </source>
</reference>
<feature type="transmembrane region" description="Helical" evidence="1">
    <location>
        <begin position="89"/>
        <end position="106"/>
    </location>
</feature>
<feature type="transmembrane region" description="Helical" evidence="1">
    <location>
        <begin position="66"/>
        <end position="83"/>
    </location>
</feature>
<gene>
    <name evidence="2" type="ORF">SGFS_067190</name>
</gene>
<protein>
    <recommendedName>
        <fullName evidence="4">Integral membrane protein</fullName>
    </recommendedName>
</protein>
<evidence type="ECO:0000313" key="3">
    <source>
        <dbReference type="Proteomes" id="UP001321542"/>
    </source>
</evidence>
<keyword evidence="1" id="KW-0472">Membrane</keyword>
<keyword evidence="1" id="KW-1133">Transmembrane helix</keyword>
<accession>A0ABN5VPN9</accession>
<feature type="transmembrane region" description="Helical" evidence="1">
    <location>
        <begin position="25"/>
        <end position="45"/>
    </location>
</feature>
<name>A0ABN5VPN9_9ACTN</name>
<keyword evidence="3" id="KW-1185">Reference proteome</keyword>